<name>A0ABY3STF2_9BACL</name>
<accession>A0ABY3STF2</accession>
<dbReference type="RefSeq" id="WP_235123084.1">
    <property type="nucleotide sequence ID" value="NZ_CP090979.1"/>
</dbReference>
<evidence type="ECO:0000313" key="2">
    <source>
        <dbReference type="Proteomes" id="UP001649230"/>
    </source>
</evidence>
<dbReference type="Proteomes" id="UP001649230">
    <property type="component" value="Plasmid pYPD9-1"/>
</dbReference>
<gene>
    <name evidence="1" type="ORF">L0M14_30570</name>
</gene>
<protein>
    <submittedName>
        <fullName evidence="1">Uncharacterized protein</fullName>
    </submittedName>
</protein>
<proteinExistence type="predicted"/>
<organism evidence="1 2">
    <name type="scientific">Paenibacillus hexagrammi</name>
    <dbReference type="NCBI Taxonomy" id="2908839"/>
    <lineage>
        <taxon>Bacteria</taxon>
        <taxon>Bacillati</taxon>
        <taxon>Bacillota</taxon>
        <taxon>Bacilli</taxon>
        <taxon>Bacillales</taxon>
        <taxon>Paenibacillaceae</taxon>
        <taxon>Paenibacillus</taxon>
    </lineage>
</organism>
<sequence>MAAEKVKKAVEKVIDAVVGVVDVELVDKKPGTHGIFLADRYVEFLDGVAKIDSDIAKELKELGYIK</sequence>
<keyword evidence="2" id="KW-1185">Reference proteome</keyword>
<reference evidence="1 2" key="1">
    <citation type="journal article" date="2024" name="Int. J. Syst. Evol. Microbiol.">
        <title>Paenibacillus hexagrammi sp. nov., a novel bacterium isolated from the gut content of Hexagrammos agrammus.</title>
        <authorList>
            <person name="Jung H.K."/>
            <person name="Kim D.G."/>
            <person name="Zin H."/>
            <person name="Park J."/>
            <person name="Jung H."/>
            <person name="Kim Y.O."/>
            <person name="Kong H.J."/>
            <person name="Kim J.W."/>
            <person name="Kim Y.S."/>
        </authorList>
    </citation>
    <scope>NUCLEOTIDE SEQUENCE [LARGE SCALE GENOMIC DNA]</scope>
    <source>
        <strain evidence="1 2">YPD9-1</strain>
    </source>
</reference>
<evidence type="ECO:0000313" key="1">
    <source>
        <dbReference type="EMBL" id="UJF36534.1"/>
    </source>
</evidence>
<dbReference type="EMBL" id="CP090979">
    <property type="protein sequence ID" value="UJF36534.1"/>
    <property type="molecule type" value="Genomic_DNA"/>
</dbReference>
<keyword evidence="1" id="KW-0614">Plasmid</keyword>
<geneLocation type="plasmid" evidence="1 2">
    <name>pYPD9-1</name>
</geneLocation>